<evidence type="ECO:0000313" key="2">
    <source>
        <dbReference type="Proteomes" id="UP000664369"/>
    </source>
</evidence>
<gene>
    <name evidence="1" type="ORF">J4E00_17415</name>
</gene>
<organism evidence="1 2">
    <name type="scientific">Hymenobacter negativus</name>
    <dbReference type="NCBI Taxonomy" id="2795026"/>
    <lineage>
        <taxon>Bacteria</taxon>
        <taxon>Pseudomonadati</taxon>
        <taxon>Bacteroidota</taxon>
        <taxon>Cytophagia</taxon>
        <taxon>Cytophagales</taxon>
        <taxon>Hymenobacteraceae</taxon>
        <taxon>Hymenobacter</taxon>
    </lineage>
</organism>
<accession>A0ABS3QHW9</accession>
<comment type="caution">
    <text evidence="1">The sequence shown here is derived from an EMBL/GenBank/DDBJ whole genome shotgun (WGS) entry which is preliminary data.</text>
</comment>
<proteinExistence type="predicted"/>
<protein>
    <submittedName>
        <fullName evidence="1">Uncharacterized protein</fullName>
    </submittedName>
</protein>
<dbReference type="RefSeq" id="WP_208176470.1">
    <property type="nucleotide sequence ID" value="NZ_JAGETZ010000008.1"/>
</dbReference>
<keyword evidence="2" id="KW-1185">Reference proteome</keyword>
<name>A0ABS3QHW9_9BACT</name>
<reference evidence="1 2" key="1">
    <citation type="submission" date="2021-03" db="EMBL/GenBank/DDBJ databases">
        <authorList>
            <person name="Kim M.K."/>
        </authorList>
    </citation>
    <scope>NUCLEOTIDE SEQUENCE [LARGE SCALE GENOMIC DNA]</scope>
    <source>
        <strain evidence="1 2">BT442</strain>
    </source>
</reference>
<sequence>MRRRIIQAPFNGFGTAGLFEETDLRVIVSTEGGGWQVGDGSVHSGGYCYYTTRNGATATWSMWFDVPMRFDLISILAAGLGSISVSMDGTTLGTFSQAAPTTVNAATVWTSPVIQPGPHTVVETVISVGGQVSIVDAIYFYPA</sequence>
<dbReference type="Proteomes" id="UP000664369">
    <property type="component" value="Unassembled WGS sequence"/>
</dbReference>
<dbReference type="EMBL" id="JAGETZ010000008">
    <property type="protein sequence ID" value="MBO2010843.1"/>
    <property type="molecule type" value="Genomic_DNA"/>
</dbReference>
<evidence type="ECO:0000313" key="1">
    <source>
        <dbReference type="EMBL" id="MBO2010843.1"/>
    </source>
</evidence>